<organism evidence="1 2">
    <name type="scientific">Rhodopirellula maiorica SM1</name>
    <dbReference type="NCBI Taxonomy" id="1265738"/>
    <lineage>
        <taxon>Bacteria</taxon>
        <taxon>Pseudomonadati</taxon>
        <taxon>Planctomycetota</taxon>
        <taxon>Planctomycetia</taxon>
        <taxon>Pirellulales</taxon>
        <taxon>Pirellulaceae</taxon>
        <taxon>Novipirellula</taxon>
    </lineage>
</organism>
<evidence type="ECO:0000313" key="2">
    <source>
        <dbReference type="Proteomes" id="UP000011991"/>
    </source>
</evidence>
<reference evidence="1 2" key="1">
    <citation type="journal article" date="2013" name="Mar. Genomics">
        <title>Expression of sulfatases in Rhodopirellula baltica and the diversity of sulfatases in the genus Rhodopirellula.</title>
        <authorList>
            <person name="Wegner C.E."/>
            <person name="Richter-Heitmann T."/>
            <person name="Klindworth A."/>
            <person name="Klockow C."/>
            <person name="Richter M."/>
            <person name="Achstetter T."/>
            <person name="Glockner F.O."/>
            <person name="Harder J."/>
        </authorList>
    </citation>
    <scope>NUCLEOTIDE SEQUENCE [LARGE SCALE GENOMIC DNA]</scope>
    <source>
        <strain evidence="1 2">SM1</strain>
    </source>
</reference>
<comment type="caution">
    <text evidence="1">The sequence shown here is derived from an EMBL/GenBank/DDBJ whole genome shotgun (WGS) entry which is preliminary data.</text>
</comment>
<protein>
    <submittedName>
        <fullName evidence="1">Uncharacterized protein</fullName>
    </submittedName>
</protein>
<dbReference type="EMBL" id="ANOG01000161">
    <property type="protein sequence ID" value="EMI22009.1"/>
    <property type="molecule type" value="Genomic_DNA"/>
</dbReference>
<proteinExistence type="predicted"/>
<sequence length="313" mass="36572">MLETARLTNPDKEVVLLGDEKNQWIGKEKGITHLRFADFDYGDKIDRFDRCYRPVQGPQHHHIKGGEDWLKFVFKRWFFVHNFLTSHHFDSFWHFDSDTMILEPLADHEAKFESYECTEQCNGQCINGFVSGAAFVSRYLQKINSIFEDTHFLEAKQQEIESLHPNWAFTEMSAYECLKQAEPVRSIPLSSIIDGTTFDDCICHDHGMQMERLFNGREIKKIYCLADGGFYGQNATTGKLVRMITLNFSWVPVVLFDVILNELKKRNASPTTQSAPELDRMPSMNDMAWRTHLLHCLWWQLKNSSRKFRKSKA</sequence>
<dbReference type="PATRIC" id="fig|1265738.3.peg.1057"/>
<evidence type="ECO:0000313" key="1">
    <source>
        <dbReference type="EMBL" id="EMI22009.1"/>
    </source>
</evidence>
<keyword evidence="2" id="KW-1185">Reference proteome</keyword>
<dbReference type="AlphaFoldDB" id="M5S743"/>
<dbReference type="Proteomes" id="UP000011991">
    <property type="component" value="Unassembled WGS sequence"/>
</dbReference>
<gene>
    <name evidence="1" type="ORF">RMSM_01059</name>
</gene>
<accession>M5S743</accession>
<name>M5S743_9BACT</name>